<name>A0A1I7LDZ3_9BACL</name>
<dbReference type="eggNOG" id="ENOG5032TKA">
    <property type="taxonomic scope" value="Bacteria"/>
</dbReference>
<evidence type="ECO:0000313" key="2">
    <source>
        <dbReference type="Proteomes" id="UP000183508"/>
    </source>
</evidence>
<reference evidence="2" key="1">
    <citation type="submission" date="2016-10" db="EMBL/GenBank/DDBJ databases">
        <authorList>
            <person name="Varghese N."/>
        </authorList>
    </citation>
    <scope>NUCLEOTIDE SEQUENCE [LARGE SCALE GENOMIC DNA]</scope>
    <source>
        <strain evidence="2">DSM 17980</strain>
    </source>
</reference>
<keyword evidence="1" id="KW-0282">Flagellum</keyword>
<keyword evidence="2" id="KW-1185">Reference proteome</keyword>
<dbReference type="AlphaFoldDB" id="A0A1I7LDZ3"/>
<dbReference type="EMBL" id="FPBV01000040">
    <property type="protein sequence ID" value="SFV07903.1"/>
    <property type="molecule type" value="Genomic_DNA"/>
</dbReference>
<accession>A0A1I7LDZ3</accession>
<evidence type="ECO:0000313" key="1">
    <source>
        <dbReference type="EMBL" id="SFV07903.1"/>
    </source>
</evidence>
<dbReference type="NCBIfam" id="TIGR03826">
    <property type="entry name" value="YvyF"/>
    <property type="match status" value="1"/>
</dbReference>
<organism evidence="1 2">
    <name type="scientific">Alicyclobacillus macrosporangiidus</name>
    <dbReference type="NCBI Taxonomy" id="392015"/>
    <lineage>
        <taxon>Bacteria</taxon>
        <taxon>Bacillati</taxon>
        <taxon>Bacillota</taxon>
        <taxon>Bacilli</taxon>
        <taxon>Bacillales</taxon>
        <taxon>Alicyclobacillaceae</taxon>
        <taxon>Alicyclobacillus</taxon>
    </lineage>
</organism>
<sequence>MPIANCKRCGRLFNRVRRDICPACVAEEDKAFETVRQYLREHRDATMAEVSEETGVGVDLIIAMIQDGRLMLRDNPNLHYPCERCGQPTRAGRYCPRCTKELSASLSAAARDLRKKAQEMERGQGYYSR</sequence>
<proteinExistence type="predicted"/>
<keyword evidence="1" id="KW-0969">Cilium</keyword>
<gene>
    <name evidence="1" type="ORF">SAMN05421543_1407</name>
</gene>
<keyword evidence="1" id="KW-0966">Cell projection</keyword>
<dbReference type="STRING" id="392015.SAMN05421543_1407"/>
<protein>
    <submittedName>
        <fullName evidence="1">Flagellar operon protein TIGR03826</fullName>
    </submittedName>
</protein>
<dbReference type="Proteomes" id="UP000183508">
    <property type="component" value="Unassembled WGS sequence"/>
</dbReference>
<dbReference type="InterPro" id="IPR022258">
    <property type="entry name" value="Flagellar_operon_YvyF"/>
</dbReference>